<gene>
    <name evidence="9" type="ORF">SAMN04488541_101470</name>
</gene>
<name>A0A1I2FLB8_9BACT</name>
<dbReference type="Pfam" id="PF23598">
    <property type="entry name" value="LRR_14"/>
    <property type="match status" value="1"/>
</dbReference>
<dbReference type="STRING" id="1003.SAMN04488541_101470"/>
<evidence type="ECO:0000256" key="7">
    <source>
        <dbReference type="SAM" id="SignalP"/>
    </source>
</evidence>
<keyword evidence="3 7" id="KW-0732">Signal</keyword>
<keyword evidence="4" id="KW-0677">Repeat</keyword>
<sequence>MKRYLLLLTIFSTLFSIHHIAYSQTVGDYRTIASGNWSNLTIWQQWNGSAWVTVANYPGQVAAAPGTVVTIRNTHNVALNVSPAEHIINFTIEGGGTLTLSTCQILLYTGTLTNSGTISGTTGKIAQLTVGSYRSAASGNWTVPTNWQKFNGLGWVASGDYPGENALVANQKVLIRNGNNITANATLDYIVGELIVYNGGQITDGGAAWITAPRFHNCGIVTEIIESKLLVTNTNDADAGSLRQAILDANALAGADVIEFVIPAAGVQTISLLSPLPNITEQVTIDGYTQPGSSANTLSIGNNAIINIEIDGTNADYALAFAAGSNGSIVRGLVINRCNNGAFGAITINSAASNVTISGCFIGTDASGTTAQTNIGVGVLVKGSNNLIGGTAVADRNVISGNNVGGIQIEIGSGNQIKGNYIGTNASGTVSLPNGSAGIYLGNTSGNTIGGAVTGDRNLISGSLSAGIFISNSGGNTIYGNYIGTNATGTSAIPNEFDGIYVVGTSVNNTIGGLSAGQGNLISGNKQHGIWIDGAAANNGTIQGNFIGTQADGISGLKNEIGGIYISDAISTLIQRNTIAHHDTGNKFGISLANSTEKTRITENSIFANGDGIRLSPFTPTPNDPDDPDVSPNRLQNYPEFTGSAVPITGGQVTITYKVPSSLAHSAYPLFVEFFRADAGSRQGRTYLGFDVYSFAEANTDKTFNFTPSTALSIGDKIVATATDADGNTSEFSAELTVFPSVGIHPDDLDALIALYNATNGANWFNRSGWLIDPDVENWYGVTTDGTPPSPTRRVKEIRLGSNNLSGTLPAEIGNMIGIDIFWVMNNSISGTIPTTVGNLVNLRDIRLHDNPISGEIPASIGNLANLEILGFGDMELDGEIPATFANLSSIQEIYIQGNNLIGGISPTIFNATNLPNLTLLRLSFNRLSGIIPNSLGDLNLSELRLDNNLFADMEDFSSKVSFNPALFNVSNNKLEFDDIKPNVPKFTLMTAGGYAPQANFGVPQNFALVSGATQSFSISTPQPTGTTNTYQWFKNNSPISGATSPTYTIINYNASSDAGTYFCLVSNSDVPGLDLQSENVEVATNVNGIFEQDYDALVAFYDATGGDNWTNKNNWLTPAHVGTWFGITVENFRVTAIRLPNNNLVGNVDNTLKPLEGLKVLDLGNNQITGIDLFPEEVYSTAPLEVLHLNNNLINDDVGFFISNNVLTFSTTLKSIDLSHNQLYGDLAYDYFRAFTAIEPINLPDRRGFNLSNNDITSTYAEVNSKGSFPNNVLDVSNNFLEFNSIVEQIGNTLFFTNSSQYAPQKPIPLNPNTIFGVVGQSLVYDSRNFNVSRTSCTVNHQWFKLPNLTTPVATDYVLSFSSFALADTGRYVLKATTDCVPGLTLETTLLTITPLLDTFVVDNNGDVDDGNYSIGNLTLREAIKLANENGGDKTIAFNLPNTGLVINIPSNNPYHDISEPNITIDGTTQPGYAGVPLVVINGQGEFNVFQAFRITGAGSKIYGLEIRNIQNYDAFRGTGILIENTATNFEIGAIGKGNYIHSNFLLGISVQSTNGGIIRGNTISNNNENGIVLSSASNIIIESNRIGTNLAGTATFGTQQYGINALTVGSGIQIGSTGRGNIIGGHQATGIYLFNECDGVNIVGNFIGTNASGVSMPNLQNGVYADFGTDQILLDNNVISRNENGGVVINQGINHIIRNNRIGTNPAGTAAMPNNNYGLVLSGAGGLIENNLISGNTGIGLYINGFSAVERRVFGNKIGTNLAGTAGIPNTEGIRIDATASNNKIGDGTIAARANIIGFNTQKGIVIDGLGTDNNEIRRNSIFCNGTGSDRGIEITNGANNGIATLAFTAAVSGYDCTTLNAVNLTGNYPPPVDGQSFDIYRIDDNCAVSNQGKTYVGSFTPTFSGMFPYTWNAIVPLSTFQFNNTNKGRGIFVLHSHDPLGNGSQFSDTVIIFNKPTVLSVIDESYPTCDNFFQKITITLSPDSPDGSYYIDFGNIAYNDIPNAIAVNNKIILSGLLPPMAPPFDFQGIGAYFNANRFWGCIPNTFPTAVTPYIGSPLAPPFIVSASATDPTRCEPPDGTLVLQMENVQEGQFYFVDINEDGQPDFEAVQARNNVLTIPNIAGGTIITGIRVTQPLLNCFSNTLDFEYIYPELPLPNNELLVYPELDGIESGQRTNIIVEEVEGGVTYQLQRTDNDLLIGNPVEGQAGETIELPTELLSETITYQIVAKNKTTGCFTILENRATVVVDDKCITDDDLVVLADIYRGLNGQNWFITWDLEDENCNYFGVEVNGDRVVGLSLANNGLFGNIPPSILRLNRLRRINLSDNFLTFDKLEPFVGRLPNFTYAPQNEIYTAENVKANQGTTVRFTSLTGGSRNRYQWYKNDIPLENGTNIEGAEEAILILRNVSIADEGEYYCLVENDLVPDLTLKRADIRLSIVPELREIDIAALLALYNALGGEDKWKCKWNRSIPVSEWCGLIFENGNLTQISLPNNGLEGEIPDIFSAEIFEDITYLNLSNNKLFGKLPASLRLLKKLTYLDLSQNQFEGEVPAWIGDFPDLVTLWLSYNFFTKLPPEIGNLNKLRNLFLNSNLFEEIPENIEDLVNLEILNLGDNLLFELPESIVFFIKLKYLDISNNFLEKLPDGISRLEDLERFYAYANYIDELPEDLKDLENLQVFAIDFNELDFGDLEDLVEFYKQNLPKLDFVYAPQAPIGENQELNVALGTPFELKVITGGKENQYQWFKNGSPVSGANQATFSKMRAVREDAGVYVLVITNKKAPALTLRSGEFVIRTDCEQVSAIPEIEVRGQTIYCNDEPINTILVAPDFTGVQRYRWLLNNVPIANAINDRITVRETGSYAVQLITQENCVITSKPVTIGRFTAPQVSIVANQDVLTAQTSAQNVRNYEWFYNNNVIPNATSGQFIATESGVYYVRITDDNGCRSFSALYNHRLVSTEEELLNQTLKIYPNPTSAIVTIESTKEKIKEIKLYEMGGKYLKIHIENYQNQKFGLDLSALPVGVYLAEIQTEKGSVWRKIVKE</sequence>
<dbReference type="NCBIfam" id="TIGR04183">
    <property type="entry name" value="Por_Secre_tail"/>
    <property type="match status" value="1"/>
</dbReference>
<dbReference type="InterPro" id="IPR055414">
    <property type="entry name" value="LRR_R13L4/SHOC2-like"/>
</dbReference>
<dbReference type="RefSeq" id="WP_091544379.1">
    <property type="nucleotide sequence ID" value="NZ_FONY01000014.1"/>
</dbReference>
<dbReference type="InterPro" id="IPR003598">
    <property type="entry name" value="Ig_sub2"/>
</dbReference>
<dbReference type="SUPFAM" id="SSF52058">
    <property type="entry name" value="L domain-like"/>
    <property type="match status" value="2"/>
</dbReference>
<dbReference type="InterPro" id="IPR003599">
    <property type="entry name" value="Ig_sub"/>
</dbReference>
<dbReference type="GO" id="GO:0030313">
    <property type="term" value="C:cell envelope"/>
    <property type="evidence" value="ECO:0007669"/>
    <property type="project" value="UniProtKB-SubCell"/>
</dbReference>
<dbReference type="FunFam" id="3.80.10.10:FF:000041">
    <property type="entry name" value="LRR receptor-like serine/threonine-protein kinase ERECTA"/>
    <property type="match status" value="2"/>
</dbReference>
<keyword evidence="10" id="KW-1185">Reference proteome</keyword>
<dbReference type="PROSITE" id="PS51450">
    <property type="entry name" value="LRR"/>
    <property type="match status" value="2"/>
</dbReference>
<feature type="region of interest" description="Disordered" evidence="6">
    <location>
        <begin position="612"/>
        <end position="634"/>
    </location>
</feature>
<evidence type="ECO:0000313" key="9">
    <source>
        <dbReference type="EMBL" id="SFF06252.1"/>
    </source>
</evidence>
<dbReference type="InterPro" id="IPR012334">
    <property type="entry name" value="Pectin_lyas_fold"/>
</dbReference>
<dbReference type="Proteomes" id="UP000199513">
    <property type="component" value="Unassembled WGS sequence"/>
</dbReference>
<dbReference type="InterPro" id="IPR003591">
    <property type="entry name" value="Leu-rich_rpt_typical-subtyp"/>
</dbReference>
<dbReference type="Gene3D" id="3.80.10.10">
    <property type="entry name" value="Ribonuclease Inhibitor"/>
    <property type="match status" value="5"/>
</dbReference>
<dbReference type="SUPFAM" id="SSF51126">
    <property type="entry name" value="Pectin lyase-like"/>
    <property type="match status" value="2"/>
</dbReference>
<comment type="subcellular location">
    <subcellularLocation>
        <location evidence="1">Cell envelope</location>
    </subcellularLocation>
</comment>
<dbReference type="Pfam" id="PF18962">
    <property type="entry name" value="Por_Secre_tail"/>
    <property type="match status" value="1"/>
</dbReference>
<dbReference type="Gene3D" id="2.160.20.10">
    <property type="entry name" value="Single-stranded right-handed beta-helix, Pectin lyase-like"/>
    <property type="match status" value="4"/>
</dbReference>
<dbReference type="InterPro" id="IPR022441">
    <property type="entry name" value="Para_beta_helix_rpt-2"/>
</dbReference>
<dbReference type="InterPro" id="IPR011050">
    <property type="entry name" value="Pectin_lyase_fold/virulence"/>
</dbReference>
<dbReference type="CDD" id="cd00096">
    <property type="entry name" value="Ig"/>
    <property type="match status" value="2"/>
</dbReference>
<dbReference type="EMBL" id="FONY01000014">
    <property type="protein sequence ID" value="SFF06252.1"/>
    <property type="molecule type" value="Genomic_DNA"/>
</dbReference>
<dbReference type="InterPro" id="IPR039448">
    <property type="entry name" value="Beta_helix"/>
</dbReference>
<dbReference type="SUPFAM" id="SSF52047">
    <property type="entry name" value="RNI-like"/>
    <property type="match status" value="1"/>
</dbReference>
<evidence type="ECO:0000256" key="5">
    <source>
        <dbReference type="ARBA" id="ARBA00023157"/>
    </source>
</evidence>
<dbReference type="Pfam" id="PF13927">
    <property type="entry name" value="Ig_3"/>
    <property type="match status" value="1"/>
</dbReference>
<proteinExistence type="predicted"/>
<dbReference type="SMART" id="SM00369">
    <property type="entry name" value="LRR_TYP"/>
    <property type="match status" value="8"/>
</dbReference>
<dbReference type="SUPFAM" id="SSF48726">
    <property type="entry name" value="Immunoglobulin"/>
    <property type="match status" value="3"/>
</dbReference>
<dbReference type="SMART" id="SM00365">
    <property type="entry name" value="LRR_SD22"/>
    <property type="match status" value="7"/>
</dbReference>
<accession>A0A1I2FLB8</accession>
<feature type="signal peptide" evidence="7">
    <location>
        <begin position="1"/>
        <end position="21"/>
    </location>
</feature>
<organism evidence="9 10">
    <name type="scientific">Thermoflexibacter ruber</name>
    <dbReference type="NCBI Taxonomy" id="1003"/>
    <lineage>
        <taxon>Bacteria</taxon>
        <taxon>Pseudomonadati</taxon>
        <taxon>Bacteroidota</taxon>
        <taxon>Cytophagia</taxon>
        <taxon>Cytophagales</taxon>
        <taxon>Thermoflexibacteraceae</taxon>
        <taxon>Thermoflexibacter</taxon>
    </lineage>
</organism>
<dbReference type="OrthoDB" id="905070at2"/>
<dbReference type="Pfam" id="PF00560">
    <property type="entry name" value="LRR_1"/>
    <property type="match status" value="4"/>
</dbReference>
<dbReference type="PROSITE" id="PS50835">
    <property type="entry name" value="IG_LIKE"/>
    <property type="match status" value="2"/>
</dbReference>
<dbReference type="SMART" id="SM00409">
    <property type="entry name" value="IG"/>
    <property type="match status" value="3"/>
</dbReference>
<evidence type="ECO:0000256" key="3">
    <source>
        <dbReference type="ARBA" id="ARBA00022729"/>
    </source>
</evidence>
<dbReference type="InterPro" id="IPR001611">
    <property type="entry name" value="Leu-rich_rpt"/>
</dbReference>
<dbReference type="Pfam" id="PF13229">
    <property type="entry name" value="Beta_helix"/>
    <property type="match status" value="1"/>
</dbReference>
<dbReference type="InterPro" id="IPR013783">
    <property type="entry name" value="Ig-like_fold"/>
</dbReference>
<feature type="domain" description="Ig-like" evidence="8">
    <location>
        <begin position="2345"/>
        <end position="2440"/>
    </location>
</feature>
<dbReference type="SMART" id="SM00710">
    <property type="entry name" value="PbH1"/>
    <property type="match status" value="16"/>
</dbReference>
<dbReference type="InterPro" id="IPR036179">
    <property type="entry name" value="Ig-like_dom_sf"/>
</dbReference>
<dbReference type="InterPro" id="IPR007110">
    <property type="entry name" value="Ig-like_dom"/>
</dbReference>
<evidence type="ECO:0000256" key="2">
    <source>
        <dbReference type="ARBA" id="ARBA00022614"/>
    </source>
</evidence>
<evidence type="ECO:0000256" key="1">
    <source>
        <dbReference type="ARBA" id="ARBA00004196"/>
    </source>
</evidence>
<dbReference type="Gene3D" id="2.60.40.10">
    <property type="entry name" value="Immunoglobulins"/>
    <property type="match status" value="3"/>
</dbReference>
<keyword evidence="5" id="KW-1015">Disulfide bond</keyword>
<dbReference type="InterPro" id="IPR051848">
    <property type="entry name" value="PGIP"/>
</dbReference>
<dbReference type="PANTHER" id="PTHR48059">
    <property type="entry name" value="POLYGALACTURONASE INHIBITOR 1"/>
    <property type="match status" value="1"/>
</dbReference>
<dbReference type="InterPro" id="IPR026444">
    <property type="entry name" value="Secre_tail"/>
</dbReference>
<evidence type="ECO:0000259" key="8">
    <source>
        <dbReference type="PROSITE" id="PS50835"/>
    </source>
</evidence>
<dbReference type="InterPro" id="IPR006626">
    <property type="entry name" value="PbH1"/>
</dbReference>
<evidence type="ECO:0000256" key="6">
    <source>
        <dbReference type="SAM" id="MobiDB-lite"/>
    </source>
</evidence>
<feature type="chain" id="PRO_5011623926" evidence="7">
    <location>
        <begin position="22"/>
        <end position="3043"/>
    </location>
</feature>
<protein>
    <submittedName>
        <fullName evidence="9">Por secretion system C-terminal sorting domain-containing protein</fullName>
    </submittedName>
</protein>
<reference evidence="9 10" key="1">
    <citation type="submission" date="2016-10" db="EMBL/GenBank/DDBJ databases">
        <authorList>
            <person name="de Groot N.N."/>
        </authorList>
    </citation>
    <scope>NUCLEOTIDE SEQUENCE [LARGE SCALE GENOMIC DNA]</scope>
    <source>
        <strain>GEY</strain>
        <strain evidence="10">DSM 9560</strain>
    </source>
</reference>
<dbReference type="InterPro" id="IPR032675">
    <property type="entry name" value="LRR_dom_sf"/>
</dbReference>
<keyword evidence="2" id="KW-0433">Leucine-rich repeat</keyword>
<feature type="domain" description="Ig-like" evidence="8">
    <location>
        <begin position="985"/>
        <end position="1084"/>
    </location>
</feature>
<evidence type="ECO:0000256" key="4">
    <source>
        <dbReference type="ARBA" id="ARBA00022737"/>
    </source>
</evidence>
<dbReference type="NCBIfam" id="TIGR03804">
    <property type="entry name" value="para_beta_helix"/>
    <property type="match status" value="1"/>
</dbReference>
<dbReference type="PANTHER" id="PTHR48059:SF30">
    <property type="entry name" value="OS06G0587000 PROTEIN"/>
    <property type="match status" value="1"/>
</dbReference>
<dbReference type="SMART" id="SM00408">
    <property type="entry name" value="IGc2"/>
    <property type="match status" value="2"/>
</dbReference>
<evidence type="ECO:0000313" key="10">
    <source>
        <dbReference type="Proteomes" id="UP000199513"/>
    </source>
</evidence>